<dbReference type="Gene3D" id="3.30.1380.20">
    <property type="entry name" value="Trafficking protein particle complex subunit 3"/>
    <property type="match status" value="1"/>
</dbReference>
<proteinExistence type="predicted"/>
<dbReference type="SUPFAM" id="SSF111126">
    <property type="entry name" value="Ligand-binding domain in the NO signalling and Golgi transport"/>
    <property type="match status" value="1"/>
</dbReference>
<dbReference type="SMART" id="SM00989">
    <property type="entry name" value="V4R"/>
    <property type="match status" value="1"/>
</dbReference>
<dbReference type="PANTHER" id="PTHR35090:SF2">
    <property type="entry name" value="ARSR FAMILY TRANSCRIPTIONAL REGULATOR"/>
    <property type="match status" value="1"/>
</dbReference>
<dbReference type="EMBL" id="VJVV01000018">
    <property type="protein sequence ID" value="TRO78429.1"/>
    <property type="molecule type" value="Genomic_DNA"/>
</dbReference>
<organism evidence="2 3">
    <name type="scientific">Trichloromonas acetexigens</name>
    <dbReference type="NCBI Taxonomy" id="38815"/>
    <lineage>
        <taxon>Bacteria</taxon>
        <taxon>Pseudomonadati</taxon>
        <taxon>Thermodesulfobacteriota</taxon>
        <taxon>Desulfuromonadia</taxon>
        <taxon>Desulfuromonadales</taxon>
        <taxon>Trichloromonadaceae</taxon>
        <taxon>Trichloromonas</taxon>
    </lineage>
</organism>
<sequence>MNNEAHGYDFHWDDLGDPKTGRPHLGDSVSLAVYRLMVFTFKDTLSKEYGLEKTKDLFVKAGHLAGRQFCRNLLDKSLDLDGFIAALKQKLIEMKIGILRIEQADRERLTFTLTVSEDLDCSGLPVLGDTICDYDEGFIAGIFEEYVGRPFTAREVDCWATGDRTCRFAVEAL</sequence>
<accession>A0A550J5E0</accession>
<evidence type="ECO:0000313" key="2">
    <source>
        <dbReference type="EMBL" id="TRO78429.1"/>
    </source>
</evidence>
<keyword evidence="3" id="KW-1185">Reference proteome</keyword>
<evidence type="ECO:0000313" key="3">
    <source>
        <dbReference type="Proteomes" id="UP000317155"/>
    </source>
</evidence>
<dbReference type="Proteomes" id="UP000317155">
    <property type="component" value="Unassembled WGS sequence"/>
</dbReference>
<reference evidence="2 3" key="1">
    <citation type="submission" date="2019-07" db="EMBL/GenBank/DDBJ databases">
        <title>Insights of Desulfuromonas acetexigens electromicrobiology.</title>
        <authorList>
            <person name="Katuri K."/>
            <person name="Sapireddy V."/>
            <person name="Shaw D.R."/>
            <person name="Saikaly P."/>
        </authorList>
    </citation>
    <scope>NUCLEOTIDE SEQUENCE [LARGE SCALE GENOMIC DNA]</scope>
    <source>
        <strain evidence="2 3">2873</strain>
    </source>
</reference>
<dbReference type="OrthoDB" id="9788644at2"/>
<evidence type="ECO:0000259" key="1">
    <source>
        <dbReference type="SMART" id="SM00989"/>
    </source>
</evidence>
<dbReference type="PANTHER" id="PTHR35090">
    <property type="entry name" value="DNA-DIRECTED RNA POLYMERASE SUBUNIT I"/>
    <property type="match status" value="1"/>
</dbReference>
<feature type="domain" description="4-vinyl reductase 4VR" evidence="1">
    <location>
        <begin position="110"/>
        <end position="172"/>
    </location>
</feature>
<gene>
    <name evidence="2" type="ORF">FL622_16350</name>
</gene>
<protein>
    <submittedName>
        <fullName evidence="2">4-vinyl reductase</fullName>
    </submittedName>
</protein>
<dbReference type="AlphaFoldDB" id="A0A550J5E0"/>
<dbReference type="Pfam" id="PF02830">
    <property type="entry name" value="V4R"/>
    <property type="match status" value="1"/>
</dbReference>
<name>A0A550J5E0_9BACT</name>
<comment type="caution">
    <text evidence="2">The sequence shown here is derived from an EMBL/GenBank/DDBJ whole genome shotgun (WGS) entry which is preliminary data.</text>
</comment>
<dbReference type="InterPro" id="IPR024096">
    <property type="entry name" value="NO_sig/Golgi_transp_ligand-bd"/>
</dbReference>
<dbReference type="InterPro" id="IPR004096">
    <property type="entry name" value="V4R"/>
</dbReference>